<dbReference type="InterPro" id="IPR011527">
    <property type="entry name" value="ABC1_TM_dom"/>
</dbReference>
<dbReference type="SMART" id="SM00382">
    <property type="entry name" value="AAA"/>
    <property type="match status" value="2"/>
</dbReference>
<keyword evidence="6" id="KW-0067">ATP-binding</keyword>
<feature type="region of interest" description="Disordered" evidence="9">
    <location>
        <begin position="179"/>
        <end position="200"/>
    </location>
</feature>
<evidence type="ECO:0000256" key="8">
    <source>
        <dbReference type="ARBA" id="ARBA00023136"/>
    </source>
</evidence>
<evidence type="ECO:0000256" key="3">
    <source>
        <dbReference type="ARBA" id="ARBA00022692"/>
    </source>
</evidence>
<dbReference type="FunFam" id="3.40.50.300:FF:001577">
    <property type="entry name" value="ABC bile acid transporter"/>
    <property type="match status" value="1"/>
</dbReference>
<dbReference type="Proteomes" id="UP001161017">
    <property type="component" value="Unassembled WGS sequence"/>
</dbReference>
<feature type="domain" description="ABC transporter" evidence="11">
    <location>
        <begin position="423"/>
        <end position="647"/>
    </location>
</feature>
<protein>
    <submittedName>
        <fullName evidence="13">Uncharacterized protein</fullName>
    </submittedName>
</protein>
<gene>
    <name evidence="13" type="ORF">OHK93_002014</name>
</gene>
<dbReference type="Pfam" id="PF00005">
    <property type="entry name" value="ABC_tran"/>
    <property type="match status" value="2"/>
</dbReference>
<dbReference type="GO" id="GO:0016020">
    <property type="term" value="C:membrane"/>
    <property type="evidence" value="ECO:0007669"/>
    <property type="project" value="UniProtKB-SubCell"/>
</dbReference>
<evidence type="ECO:0000256" key="4">
    <source>
        <dbReference type="ARBA" id="ARBA00022737"/>
    </source>
</evidence>
<evidence type="ECO:0000259" key="12">
    <source>
        <dbReference type="PROSITE" id="PS50929"/>
    </source>
</evidence>
<evidence type="ECO:0000259" key="11">
    <source>
        <dbReference type="PROSITE" id="PS50893"/>
    </source>
</evidence>
<feature type="transmembrane region" description="Helical" evidence="10">
    <location>
        <begin position="688"/>
        <end position="707"/>
    </location>
</feature>
<evidence type="ECO:0000313" key="14">
    <source>
        <dbReference type="Proteomes" id="UP001161017"/>
    </source>
</evidence>
<evidence type="ECO:0000256" key="7">
    <source>
        <dbReference type="ARBA" id="ARBA00022989"/>
    </source>
</evidence>
<feature type="transmembrane region" description="Helical" evidence="10">
    <location>
        <begin position="883"/>
        <end position="901"/>
    </location>
</feature>
<dbReference type="GO" id="GO:0005524">
    <property type="term" value="F:ATP binding"/>
    <property type="evidence" value="ECO:0007669"/>
    <property type="project" value="UniProtKB-KW"/>
</dbReference>
<reference evidence="13" key="1">
    <citation type="journal article" date="2023" name="Genome Biol. Evol.">
        <title>First Whole Genome Sequence and Flow Cytometry Genome Size Data for the Lichen-Forming Fungus Ramalina farinacea (Ascomycota).</title>
        <authorList>
            <person name="Llewellyn T."/>
            <person name="Mian S."/>
            <person name="Hill R."/>
            <person name="Leitch I.J."/>
            <person name="Gaya E."/>
        </authorList>
    </citation>
    <scope>NUCLEOTIDE SEQUENCE</scope>
    <source>
        <strain evidence="13">LIQ254RAFAR</strain>
    </source>
</reference>
<feature type="compositionally biased region" description="Basic and acidic residues" evidence="9">
    <location>
        <begin position="644"/>
        <end position="656"/>
    </location>
</feature>
<evidence type="ECO:0000256" key="1">
    <source>
        <dbReference type="ARBA" id="ARBA00004141"/>
    </source>
</evidence>
<feature type="transmembrane region" description="Helical" evidence="10">
    <location>
        <begin position="937"/>
        <end position="966"/>
    </location>
</feature>
<dbReference type="PROSITE" id="PS00211">
    <property type="entry name" value="ABC_TRANSPORTER_1"/>
    <property type="match status" value="1"/>
</dbReference>
<keyword evidence="5" id="KW-0547">Nucleotide-binding</keyword>
<feature type="transmembrane region" description="Helical" evidence="10">
    <location>
        <begin position="830"/>
        <end position="863"/>
    </location>
</feature>
<dbReference type="AlphaFoldDB" id="A0AA43QSB0"/>
<keyword evidence="14" id="KW-1185">Reference proteome</keyword>
<evidence type="ECO:0000256" key="9">
    <source>
        <dbReference type="SAM" id="MobiDB-lite"/>
    </source>
</evidence>
<keyword evidence="2" id="KW-0813">Transport</keyword>
<feature type="domain" description="ABC transmembrane type-1" evidence="12">
    <location>
        <begin position="747"/>
        <end position="986"/>
    </location>
</feature>
<evidence type="ECO:0000313" key="13">
    <source>
        <dbReference type="EMBL" id="MDI1490809.1"/>
    </source>
</evidence>
<dbReference type="CDD" id="cd18604">
    <property type="entry name" value="ABC_6TM_VMR1_D2_like"/>
    <property type="match status" value="1"/>
</dbReference>
<dbReference type="InterPro" id="IPR050173">
    <property type="entry name" value="ABC_transporter_C-like"/>
</dbReference>
<dbReference type="PANTHER" id="PTHR24223">
    <property type="entry name" value="ATP-BINDING CASSETTE SUB-FAMILY C"/>
    <property type="match status" value="1"/>
</dbReference>
<feature type="domain" description="ABC transporter" evidence="11">
    <location>
        <begin position="1021"/>
        <end position="1250"/>
    </location>
</feature>
<dbReference type="InterPro" id="IPR017871">
    <property type="entry name" value="ABC_transporter-like_CS"/>
</dbReference>
<feature type="region of interest" description="Disordered" evidence="9">
    <location>
        <begin position="639"/>
        <end position="667"/>
    </location>
</feature>
<keyword evidence="8 10" id="KW-0472">Membrane</keyword>
<dbReference type="PANTHER" id="PTHR24223:SF415">
    <property type="entry name" value="FI20190P1"/>
    <property type="match status" value="1"/>
</dbReference>
<sequence>MSNDNISAPYDTPSKKDRSPEDRLSPWLFMTVSWMNPLIHAGSKRQLEDDDVWELGYEFQHKGLHDKFRELKGSVVKRLLAANGVDLFILTFLALSEAACDMSMPILLQQLLKSMEDLSTPQRATIVYAIIRLVVRLIDYQADVFSLWYGRRCYERSRGEMITMLHEKVLSRKIIGASAQEEDKDPKSDPKAPKDEAKQPASMGKILNLMRNDVYEVSQRFWEFERLILVPLRLILSVVLVWTLIGWPCLFGVLTVVIAQAVNALITRVLLKWERIRRAATDAKLQKTSQFVEAIRHLRWYGWQEFWLGQILDARQKELHLRVRTSFWSIIISTTNTFASGMFPVASFYAYTVWAGQPLRIDVAFPALQLFSMMESGLRNIPQLITTLLNAKIAVDRIENFMSEPEKEGDRAQLSLGDETAELVVEDASFAWPGTEKSILTNITLRFPIGMTVILGEVAAGKSALLQSLLGEMDVKQGKVSGPSGIYGYCAQSPWLQSMSIRDNILFASPFDETRYRNVIDACALTPDMASFKDGDQSLIGENGIGLSGGQRARVALARAVYSRSRILLLDDPLSALDHQTADSIVRKCFQGQLMTGRILVLVTHRIDLCRNVAQQLVEIDSGKARVLDEAAELPSLSTIQSRESADKSKDRKGSQGDDTAMPEKFMEEEKRAQGGVKLRVYWEYIKAGSIILWILMIGAIAVYRFVDIGEDWFLKEWGEAYDEPSAAASSGLLRRLPSPEMNIRPWLVGFFILAVLKSLLLMVSRIITLCIVYTAGKTMFRDIMHSVAHATFRFYDVTPIGQIMNRMTSDIGTIDGNISYQFQNFAYQMITWVGAVVVVGSVTPVFLLFSITLTVMYVYIFLKFLPTSQSLRRLEMVSLTPLLSNFGALLHGLTTVRAFCAQSRFQGRVIEVTDAFQKMDHFYWSLQAWLEYRFDLLAVMSTFILTLLALYTGVSAGLTAFVLIASSKFVSATHSLCRQYGELQMDFVSVERIVELLHLDQEPKGTVDPPASWPSYGGDISFEDVTIRYAPHFEPSLSNISFCIPAGSTCALLGRTGSGKSTLALSLLATILPSNGTITVDGIEIMKVNTQTLRHRITFLAQDPVLFPGTMHENLDPLGEHTTEDCESVLQRVCAKHNWKLETKIDTGGENLSQGQRQLVGLTRAVLRRSPIIILDEATASIDTETAMEIQQILREEMRQSTVITIAHRLEAVKNADFFIRLDKGKLIAAGPVDEGTMQVGGADETATSNE</sequence>
<dbReference type="GO" id="GO:0140359">
    <property type="term" value="F:ABC-type transporter activity"/>
    <property type="evidence" value="ECO:0007669"/>
    <property type="project" value="InterPro"/>
</dbReference>
<feature type="transmembrane region" description="Helical" evidence="10">
    <location>
        <begin position="747"/>
        <end position="776"/>
    </location>
</feature>
<comment type="subcellular location">
    <subcellularLocation>
        <location evidence="1">Membrane</location>
        <topology evidence="1">Multi-pass membrane protein</topology>
    </subcellularLocation>
</comment>
<keyword evidence="7 10" id="KW-1133">Transmembrane helix</keyword>
<evidence type="ECO:0000256" key="10">
    <source>
        <dbReference type="SAM" id="Phobius"/>
    </source>
</evidence>
<feature type="compositionally biased region" description="Basic and acidic residues" evidence="9">
    <location>
        <begin position="184"/>
        <end position="198"/>
    </location>
</feature>
<organism evidence="13 14">
    <name type="scientific">Ramalina farinacea</name>
    <dbReference type="NCBI Taxonomy" id="258253"/>
    <lineage>
        <taxon>Eukaryota</taxon>
        <taxon>Fungi</taxon>
        <taxon>Dikarya</taxon>
        <taxon>Ascomycota</taxon>
        <taxon>Pezizomycotina</taxon>
        <taxon>Lecanoromycetes</taxon>
        <taxon>OSLEUM clade</taxon>
        <taxon>Lecanoromycetidae</taxon>
        <taxon>Lecanorales</taxon>
        <taxon>Lecanorineae</taxon>
        <taxon>Ramalinaceae</taxon>
        <taxon>Ramalina</taxon>
    </lineage>
</organism>
<comment type="caution">
    <text evidence="13">The sequence shown here is derived from an EMBL/GenBank/DDBJ whole genome shotgun (WGS) entry which is preliminary data.</text>
</comment>
<dbReference type="Gene3D" id="1.20.1560.10">
    <property type="entry name" value="ABC transporter type 1, transmembrane domain"/>
    <property type="match status" value="2"/>
</dbReference>
<dbReference type="CDD" id="cd03244">
    <property type="entry name" value="ABCC_MRP_domain2"/>
    <property type="match status" value="1"/>
</dbReference>
<dbReference type="FunFam" id="1.20.1560.10:FF:000013">
    <property type="entry name" value="ABC transporter C family member 2"/>
    <property type="match status" value="1"/>
</dbReference>
<dbReference type="CDD" id="cd03250">
    <property type="entry name" value="ABCC_MRP_domain1"/>
    <property type="match status" value="1"/>
</dbReference>
<keyword evidence="4" id="KW-0677">Repeat</keyword>
<feature type="domain" description="ABC transmembrane type-1" evidence="12">
    <location>
        <begin position="88"/>
        <end position="390"/>
    </location>
</feature>
<dbReference type="SUPFAM" id="SSF90123">
    <property type="entry name" value="ABC transporter transmembrane region"/>
    <property type="match status" value="2"/>
</dbReference>
<dbReference type="InterPro" id="IPR036640">
    <property type="entry name" value="ABC1_TM_sf"/>
</dbReference>
<dbReference type="PROSITE" id="PS50929">
    <property type="entry name" value="ABC_TM1F"/>
    <property type="match status" value="2"/>
</dbReference>
<dbReference type="InterPro" id="IPR027417">
    <property type="entry name" value="P-loop_NTPase"/>
</dbReference>
<dbReference type="InterPro" id="IPR003439">
    <property type="entry name" value="ABC_transporter-like_ATP-bd"/>
</dbReference>
<dbReference type="PROSITE" id="PS50893">
    <property type="entry name" value="ABC_TRANSPORTER_2"/>
    <property type="match status" value="2"/>
</dbReference>
<keyword evidence="3 10" id="KW-0812">Transmembrane</keyword>
<feature type="region of interest" description="Disordered" evidence="9">
    <location>
        <begin position="1"/>
        <end position="21"/>
    </location>
</feature>
<name>A0AA43QSB0_9LECA</name>
<dbReference type="EMBL" id="JAPUFD010000012">
    <property type="protein sequence ID" value="MDI1490809.1"/>
    <property type="molecule type" value="Genomic_DNA"/>
</dbReference>
<dbReference type="SUPFAM" id="SSF52540">
    <property type="entry name" value="P-loop containing nucleoside triphosphate hydrolases"/>
    <property type="match status" value="2"/>
</dbReference>
<dbReference type="GO" id="GO:0005737">
    <property type="term" value="C:cytoplasm"/>
    <property type="evidence" value="ECO:0007669"/>
    <property type="project" value="UniProtKB-ARBA"/>
</dbReference>
<evidence type="ECO:0000256" key="5">
    <source>
        <dbReference type="ARBA" id="ARBA00022741"/>
    </source>
</evidence>
<evidence type="ECO:0000256" key="6">
    <source>
        <dbReference type="ARBA" id="ARBA00022840"/>
    </source>
</evidence>
<dbReference type="Gene3D" id="3.40.50.300">
    <property type="entry name" value="P-loop containing nucleotide triphosphate hydrolases"/>
    <property type="match status" value="2"/>
</dbReference>
<dbReference type="Pfam" id="PF00664">
    <property type="entry name" value="ABC_membrane"/>
    <property type="match status" value="2"/>
</dbReference>
<evidence type="ECO:0000256" key="2">
    <source>
        <dbReference type="ARBA" id="ARBA00022448"/>
    </source>
</evidence>
<dbReference type="CDD" id="cd18596">
    <property type="entry name" value="ABC_6TM_VMR1_D1_like"/>
    <property type="match status" value="1"/>
</dbReference>
<proteinExistence type="predicted"/>
<dbReference type="InterPro" id="IPR003593">
    <property type="entry name" value="AAA+_ATPase"/>
</dbReference>
<dbReference type="GO" id="GO:0016887">
    <property type="term" value="F:ATP hydrolysis activity"/>
    <property type="evidence" value="ECO:0007669"/>
    <property type="project" value="InterPro"/>
</dbReference>
<accession>A0AA43QSB0</accession>